<keyword evidence="2" id="KW-1185">Reference proteome</keyword>
<sequence>MPLGRHQHTGKSEVIKKETILENEFNVLTRRAFSKEMTTNEDNVSDKQRIWNPLKNKIICLIYVIEPGVSAIVNKDAIGRRSEISTNPENCEDKKPHLTGRKESRVSMLMKVENARICRSSIIGRLRFLLIKQEGEPVMT</sequence>
<name>A0A0C9XN58_9AGAR</name>
<protein>
    <submittedName>
        <fullName evidence="1">Uncharacterized protein</fullName>
    </submittedName>
</protein>
<reference evidence="1 2" key="1">
    <citation type="submission" date="2014-04" db="EMBL/GenBank/DDBJ databases">
        <authorList>
            <consortium name="DOE Joint Genome Institute"/>
            <person name="Kuo A."/>
            <person name="Kohler A."/>
            <person name="Nagy L.G."/>
            <person name="Floudas D."/>
            <person name="Copeland A."/>
            <person name="Barry K.W."/>
            <person name="Cichocki N."/>
            <person name="Veneault-Fourrey C."/>
            <person name="LaButti K."/>
            <person name="Lindquist E.A."/>
            <person name="Lipzen A."/>
            <person name="Lundell T."/>
            <person name="Morin E."/>
            <person name="Murat C."/>
            <person name="Sun H."/>
            <person name="Tunlid A."/>
            <person name="Henrissat B."/>
            <person name="Grigoriev I.V."/>
            <person name="Hibbett D.S."/>
            <person name="Martin F."/>
            <person name="Nordberg H.P."/>
            <person name="Cantor M.N."/>
            <person name="Hua S.X."/>
        </authorList>
    </citation>
    <scope>NUCLEOTIDE SEQUENCE [LARGE SCALE GENOMIC DNA]</scope>
    <source>
        <strain evidence="1 2">LaAM-08-1</strain>
    </source>
</reference>
<dbReference type="AlphaFoldDB" id="A0A0C9XN58"/>
<dbReference type="EMBL" id="KN838657">
    <property type="protein sequence ID" value="KIJ98971.1"/>
    <property type="molecule type" value="Genomic_DNA"/>
</dbReference>
<evidence type="ECO:0000313" key="2">
    <source>
        <dbReference type="Proteomes" id="UP000054477"/>
    </source>
</evidence>
<gene>
    <name evidence="1" type="ORF">K443DRAFT_626163</name>
</gene>
<proteinExistence type="predicted"/>
<evidence type="ECO:0000313" key="1">
    <source>
        <dbReference type="EMBL" id="KIJ98971.1"/>
    </source>
</evidence>
<dbReference type="HOGENOM" id="CLU_1835460_0_0_1"/>
<accession>A0A0C9XN58</accession>
<reference evidence="2" key="2">
    <citation type="submission" date="2015-01" db="EMBL/GenBank/DDBJ databases">
        <title>Evolutionary Origins and Diversification of the Mycorrhizal Mutualists.</title>
        <authorList>
            <consortium name="DOE Joint Genome Institute"/>
            <consortium name="Mycorrhizal Genomics Consortium"/>
            <person name="Kohler A."/>
            <person name="Kuo A."/>
            <person name="Nagy L.G."/>
            <person name="Floudas D."/>
            <person name="Copeland A."/>
            <person name="Barry K.W."/>
            <person name="Cichocki N."/>
            <person name="Veneault-Fourrey C."/>
            <person name="LaButti K."/>
            <person name="Lindquist E.A."/>
            <person name="Lipzen A."/>
            <person name="Lundell T."/>
            <person name="Morin E."/>
            <person name="Murat C."/>
            <person name="Riley R."/>
            <person name="Ohm R."/>
            <person name="Sun H."/>
            <person name="Tunlid A."/>
            <person name="Henrissat B."/>
            <person name="Grigoriev I.V."/>
            <person name="Hibbett D.S."/>
            <person name="Martin F."/>
        </authorList>
    </citation>
    <scope>NUCLEOTIDE SEQUENCE [LARGE SCALE GENOMIC DNA]</scope>
    <source>
        <strain evidence="2">LaAM-08-1</strain>
    </source>
</reference>
<dbReference type="Proteomes" id="UP000054477">
    <property type="component" value="Unassembled WGS sequence"/>
</dbReference>
<organism evidence="1 2">
    <name type="scientific">Laccaria amethystina LaAM-08-1</name>
    <dbReference type="NCBI Taxonomy" id="1095629"/>
    <lineage>
        <taxon>Eukaryota</taxon>
        <taxon>Fungi</taxon>
        <taxon>Dikarya</taxon>
        <taxon>Basidiomycota</taxon>
        <taxon>Agaricomycotina</taxon>
        <taxon>Agaricomycetes</taxon>
        <taxon>Agaricomycetidae</taxon>
        <taxon>Agaricales</taxon>
        <taxon>Agaricineae</taxon>
        <taxon>Hydnangiaceae</taxon>
        <taxon>Laccaria</taxon>
    </lineage>
</organism>